<dbReference type="AlphaFoldDB" id="A0A7M6DLF4"/>
<name>A0A7M6DLF4_9CNID</name>
<evidence type="ECO:0000313" key="6">
    <source>
        <dbReference type="EnsemblMetazoa" id="CLYHEMP014917.2"/>
    </source>
</evidence>
<dbReference type="PANTHER" id="PTHR10671:SF108">
    <property type="entry name" value="CLAUDIN FAMILY PROTEIN-RELATED"/>
    <property type="match status" value="1"/>
</dbReference>
<proteinExistence type="predicted"/>
<sequence>MVQTENVVFVISSCVALGLFATSCAGMSWGELNVSIDGNFHASGNFGLWRSCDSTSFGVRKCTENPVKQVNPKFQLTRGCNVMATIASIVAVIMAFINITQNGNSIKNGGIGMACASGLGIVAGVIFTIFLEHIKDELNMLRGSFQNGSFYEFQYGWAYFLNWAGAGVALFLALISLYDSRTKKTGPPGALRMPEVTPENEKAHNGCYWVYQ</sequence>
<dbReference type="InterPro" id="IPR050579">
    <property type="entry name" value="PMP-22/EMP/MP20-like"/>
</dbReference>
<dbReference type="EnsemblMetazoa" id="CLYHEMT014917.2">
    <property type="protein sequence ID" value="CLYHEMP014917.2"/>
    <property type="gene ID" value="CLYHEMG014917"/>
</dbReference>
<keyword evidence="3 5" id="KW-1133">Transmembrane helix</keyword>
<accession>A0A7M6DLF4</accession>
<feature type="transmembrane region" description="Helical" evidence="5">
    <location>
        <begin position="7"/>
        <end position="29"/>
    </location>
</feature>
<evidence type="ECO:0000256" key="5">
    <source>
        <dbReference type="SAM" id="Phobius"/>
    </source>
</evidence>
<dbReference type="Proteomes" id="UP000594262">
    <property type="component" value="Unplaced"/>
</dbReference>
<evidence type="ECO:0000256" key="1">
    <source>
        <dbReference type="ARBA" id="ARBA00004141"/>
    </source>
</evidence>
<feature type="transmembrane region" description="Helical" evidence="5">
    <location>
        <begin position="111"/>
        <end position="131"/>
    </location>
</feature>
<keyword evidence="4 5" id="KW-0472">Membrane</keyword>
<feature type="transmembrane region" description="Helical" evidence="5">
    <location>
        <begin position="157"/>
        <end position="178"/>
    </location>
</feature>
<dbReference type="PANTHER" id="PTHR10671">
    <property type="entry name" value="EPITHELIAL MEMBRANE PROTEIN-RELATED"/>
    <property type="match status" value="1"/>
</dbReference>
<protein>
    <recommendedName>
        <fullName evidence="8">Claudin</fullName>
    </recommendedName>
</protein>
<dbReference type="GO" id="GO:0005886">
    <property type="term" value="C:plasma membrane"/>
    <property type="evidence" value="ECO:0007669"/>
    <property type="project" value="TreeGrafter"/>
</dbReference>
<reference evidence="6" key="1">
    <citation type="submission" date="2021-01" db="UniProtKB">
        <authorList>
            <consortium name="EnsemblMetazoa"/>
        </authorList>
    </citation>
    <scope>IDENTIFICATION</scope>
</reference>
<dbReference type="Gene3D" id="1.20.140.150">
    <property type="match status" value="1"/>
</dbReference>
<keyword evidence="7" id="KW-1185">Reference proteome</keyword>
<evidence type="ECO:0000256" key="2">
    <source>
        <dbReference type="ARBA" id="ARBA00022692"/>
    </source>
</evidence>
<keyword evidence="2 5" id="KW-0812">Transmembrane</keyword>
<dbReference type="InterPro" id="IPR004031">
    <property type="entry name" value="PMP22/EMP/MP20/Claudin"/>
</dbReference>
<feature type="transmembrane region" description="Helical" evidence="5">
    <location>
        <begin position="82"/>
        <end position="99"/>
    </location>
</feature>
<evidence type="ECO:0000256" key="4">
    <source>
        <dbReference type="ARBA" id="ARBA00023136"/>
    </source>
</evidence>
<evidence type="ECO:0000256" key="3">
    <source>
        <dbReference type="ARBA" id="ARBA00022989"/>
    </source>
</evidence>
<evidence type="ECO:0000313" key="7">
    <source>
        <dbReference type="Proteomes" id="UP000594262"/>
    </source>
</evidence>
<evidence type="ECO:0008006" key="8">
    <source>
        <dbReference type="Google" id="ProtNLM"/>
    </source>
</evidence>
<organism evidence="6 7">
    <name type="scientific">Clytia hemisphaerica</name>
    <dbReference type="NCBI Taxonomy" id="252671"/>
    <lineage>
        <taxon>Eukaryota</taxon>
        <taxon>Metazoa</taxon>
        <taxon>Cnidaria</taxon>
        <taxon>Hydrozoa</taxon>
        <taxon>Hydroidolina</taxon>
        <taxon>Leptothecata</taxon>
        <taxon>Obeliida</taxon>
        <taxon>Clytiidae</taxon>
        <taxon>Clytia</taxon>
    </lineage>
</organism>
<dbReference type="Pfam" id="PF00822">
    <property type="entry name" value="PMP22_Claudin"/>
    <property type="match status" value="1"/>
</dbReference>
<comment type="subcellular location">
    <subcellularLocation>
        <location evidence="1">Membrane</location>
        <topology evidence="1">Multi-pass membrane protein</topology>
    </subcellularLocation>
</comment>